<comment type="caution">
    <text evidence="5">The sequence shown here is derived from an EMBL/GenBank/DDBJ whole genome shotgun (WGS) entry which is preliminary data.</text>
</comment>
<dbReference type="GO" id="GO:0005886">
    <property type="term" value="C:plasma membrane"/>
    <property type="evidence" value="ECO:0007669"/>
    <property type="project" value="TreeGrafter"/>
</dbReference>
<dbReference type="InterPro" id="IPR003598">
    <property type="entry name" value="Ig_sub2"/>
</dbReference>
<feature type="domain" description="Ig-like" evidence="4">
    <location>
        <begin position="1"/>
        <end position="67"/>
    </location>
</feature>
<keyword evidence="2" id="KW-1015">Disulfide bond</keyword>
<evidence type="ECO:0000256" key="2">
    <source>
        <dbReference type="ARBA" id="ARBA00023157"/>
    </source>
</evidence>
<dbReference type="EMBL" id="BPLR01001258">
    <property type="protein sequence ID" value="GIZ01134.1"/>
    <property type="molecule type" value="Genomic_DNA"/>
</dbReference>
<proteinExistence type="predicted"/>
<dbReference type="PANTHER" id="PTHR45080">
    <property type="entry name" value="CONTACTIN 5"/>
    <property type="match status" value="1"/>
</dbReference>
<dbReference type="FunFam" id="2.60.40.10:FF:000333">
    <property type="entry name" value="Down syndrome cell adhesion molecule"/>
    <property type="match status" value="1"/>
</dbReference>
<dbReference type="SMART" id="SM00408">
    <property type="entry name" value="IGc2"/>
    <property type="match status" value="2"/>
</dbReference>
<dbReference type="SMART" id="SM00409">
    <property type="entry name" value="IG"/>
    <property type="match status" value="2"/>
</dbReference>
<dbReference type="InterPro" id="IPR007110">
    <property type="entry name" value="Ig-like_dom"/>
</dbReference>
<sequence>MTGDPPFEFAWFKDGQKLVDIRGVSIRHIDDFTSNLVISKVDADSNGNYTCRVSNSAGIDEKSAILSVKDAPQISPFLFQRTEFRYAGIRQCAVMIGDPPFEFTWFKDGQKLTNIHGVSIGKFDDFTSNLVISKVDAGSNGNYTCKVANNAGLDEKSAMLSVKDAPIIGPFHFSGELDVGMRATVVCAVMRGEPPFNSHGTKMDNS</sequence>
<dbReference type="GO" id="GO:0043025">
    <property type="term" value="C:neuronal cell body"/>
    <property type="evidence" value="ECO:0007669"/>
    <property type="project" value="TreeGrafter"/>
</dbReference>
<evidence type="ECO:0000313" key="5">
    <source>
        <dbReference type="EMBL" id="GIZ01134.1"/>
    </source>
</evidence>
<keyword evidence="1" id="KW-0732">Signal</keyword>
<dbReference type="GO" id="GO:0008046">
    <property type="term" value="F:axon guidance receptor activity"/>
    <property type="evidence" value="ECO:0007669"/>
    <property type="project" value="TreeGrafter"/>
</dbReference>
<evidence type="ECO:0000259" key="4">
    <source>
        <dbReference type="PROSITE" id="PS50835"/>
    </source>
</evidence>
<dbReference type="InterPro" id="IPR013098">
    <property type="entry name" value="Ig_I-set"/>
</dbReference>
<evidence type="ECO:0000313" key="6">
    <source>
        <dbReference type="Proteomes" id="UP001054945"/>
    </source>
</evidence>
<keyword evidence="6" id="KW-1185">Reference proteome</keyword>
<feature type="domain" description="Ig-like" evidence="4">
    <location>
        <begin position="72"/>
        <end position="161"/>
    </location>
</feature>
<dbReference type="GO" id="GO:0007156">
    <property type="term" value="P:homophilic cell adhesion via plasma membrane adhesion molecules"/>
    <property type="evidence" value="ECO:0007669"/>
    <property type="project" value="TreeGrafter"/>
</dbReference>
<dbReference type="Proteomes" id="UP001054945">
    <property type="component" value="Unassembled WGS sequence"/>
</dbReference>
<dbReference type="AlphaFoldDB" id="A0AAV4Y4P7"/>
<keyword evidence="3" id="KW-0393">Immunoglobulin domain</keyword>
<dbReference type="InterPro" id="IPR003599">
    <property type="entry name" value="Ig_sub"/>
</dbReference>
<evidence type="ECO:0000256" key="3">
    <source>
        <dbReference type="ARBA" id="ARBA00023319"/>
    </source>
</evidence>
<dbReference type="InterPro" id="IPR013783">
    <property type="entry name" value="Ig-like_fold"/>
</dbReference>
<accession>A0AAV4Y4P7</accession>
<dbReference type="Pfam" id="PF07679">
    <property type="entry name" value="I-set"/>
    <property type="match status" value="2"/>
</dbReference>
<protein>
    <submittedName>
        <fullName evidence="5">Titin</fullName>
    </submittedName>
</protein>
<dbReference type="GO" id="GO:0030424">
    <property type="term" value="C:axon"/>
    <property type="evidence" value="ECO:0007669"/>
    <property type="project" value="TreeGrafter"/>
</dbReference>
<dbReference type="GO" id="GO:0050808">
    <property type="term" value="P:synapse organization"/>
    <property type="evidence" value="ECO:0007669"/>
    <property type="project" value="TreeGrafter"/>
</dbReference>
<organism evidence="5 6">
    <name type="scientific">Caerostris extrusa</name>
    <name type="common">Bark spider</name>
    <name type="synonym">Caerostris bankana</name>
    <dbReference type="NCBI Taxonomy" id="172846"/>
    <lineage>
        <taxon>Eukaryota</taxon>
        <taxon>Metazoa</taxon>
        <taxon>Ecdysozoa</taxon>
        <taxon>Arthropoda</taxon>
        <taxon>Chelicerata</taxon>
        <taxon>Arachnida</taxon>
        <taxon>Araneae</taxon>
        <taxon>Araneomorphae</taxon>
        <taxon>Entelegynae</taxon>
        <taxon>Araneoidea</taxon>
        <taxon>Araneidae</taxon>
        <taxon>Caerostris</taxon>
    </lineage>
</organism>
<dbReference type="InterPro" id="IPR050958">
    <property type="entry name" value="Cell_Adh-Cytoskel_Orgn"/>
</dbReference>
<dbReference type="PANTHER" id="PTHR45080:SF8">
    <property type="entry name" value="IG-LIKE DOMAIN-CONTAINING PROTEIN"/>
    <property type="match status" value="1"/>
</dbReference>
<gene>
    <name evidence="5" type="primary">Ttn</name>
    <name evidence="5" type="ORF">CEXT_426671</name>
</gene>
<evidence type="ECO:0000256" key="1">
    <source>
        <dbReference type="ARBA" id="ARBA00022729"/>
    </source>
</evidence>
<dbReference type="Gene3D" id="2.60.40.10">
    <property type="entry name" value="Immunoglobulins"/>
    <property type="match status" value="2"/>
</dbReference>
<name>A0AAV4Y4P7_CAEEX</name>
<dbReference type="InterPro" id="IPR036179">
    <property type="entry name" value="Ig-like_dom_sf"/>
</dbReference>
<dbReference type="SUPFAM" id="SSF48726">
    <property type="entry name" value="Immunoglobulin"/>
    <property type="match status" value="2"/>
</dbReference>
<dbReference type="PROSITE" id="PS50835">
    <property type="entry name" value="IG_LIKE"/>
    <property type="match status" value="2"/>
</dbReference>
<reference evidence="5 6" key="1">
    <citation type="submission" date="2021-06" db="EMBL/GenBank/DDBJ databases">
        <title>Caerostris extrusa draft genome.</title>
        <authorList>
            <person name="Kono N."/>
            <person name="Arakawa K."/>
        </authorList>
    </citation>
    <scope>NUCLEOTIDE SEQUENCE [LARGE SCALE GENOMIC DNA]</scope>
</reference>